<dbReference type="NCBIfam" id="NF033520">
    <property type="entry name" value="transpos_IS982"/>
    <property type="match status" value="1"/>
</dbReference>
<dbReference type="AlphaFoldDB" id="A0A7J0A8M6"/>
<evidence type="ECO:0000313" key="3">
    <source>
        <dbReference type="Proteomes" id="UP000491181"/>
    </source>
</evidence>
<sequence length="309" mass="35902">MISRDKITEIFCMADDFCKLYDRFIKANGLAPKRDKSKRKYHRDSRMSSAEIITIMILFHLSGYKCFKHFYINEVQEHMTDIFPKTVAYNRFTELERTVVIPFILFVKRCCMGKCTGISFVDSTLLRVCRNQRIHMHKVFKGIAQRGQCSMGWFYGFKLHLICNEMGELLSFMVTPGNVDDREPLKNKTFVEQLFGKLVGDKGYISKDIFSKLFVDGIQLITKLRNNMKGQIMTLSDKILLRKRAIIETINDELKNIAQIEHSRHRSVTGFTVNLMAGLAAYSFFPKKPMIAVERVESEENELIQLSLF</sequence>
<name>A0A7J0A8M6_9BACE</name>
<protein>
    <recommendedName>
        <fullName evidence="1">Transposase DDE domain-containing protein</fullName>
    </recommendedName>
</protein>
<dbReference type="RefSeq" id="WP_104403800.1">
    <property type="nucleotide sequence ID" value="NZ_BLLS01000229.1"/>
</dbReference>
<proteinExistence type="predicted"/>
<evidence type="ECO:0000313" key="2">
    <source>
        <dbReference type="EMBL" id="GFH88500.1"/>
    </source>
</evidence>
<feature type="domain" description="Transposase DDE" evidence="1">
    <location>
        <begin position="113"/>
        <end position="268"/>
    </location>
</feature>
<dbReference type="EMBL" id="BLLS01000229">
    <property type="protein sequence ID" value="GFH88500.1"/>
    <property type="molecule type" value="Genomic_DNA"/>
</dbReference>
<dbReference type="Pfam" id="PF13612">
    <property type="entry name" value="DDE_Tnp_1_3"/>
    <property type="match status" value="1"/>
</dbReference>
<comment type="caution">
    <text evidence="2">The sequence shown here is derived from an EMBL/GenBank/DDBJ whole genome shotgun (WGS) entry which is preliminary data.</text>
</comment>
<organism evidence="2 3">
    <name type="scientific">Bacteroides acidifaciens</name>
    <dbReference type="NCBI Taxonomy" id="85831"/>
    <lineage>
        <taxon>Bacteria</taxon>
        <taxon>Pseudomonadati</taxon>
        <taxon>Bacteroidota</taxon>
        <taxon>Bacteroidia</taxon>
        <taxon>Bacteroidales</taxon>
        <taxon>Bacteroidaceae</taxon>
        <taxon>Bacteroides</taxon>
    </lineage>
</organism>
<gene>
    <name evidence="2" type="ORF">IMSAGC001_03943</name>
</gene>
<dbReference type="InterPro" id="IPR025668">
    <property type="entry name" value="Tnp_DDE_dom"/>
</dbReference>
<evidence type="ECO:0000259" key="1">
    <source>
        <dbReference type="Pfam" id="PF13612"/>
    </source>
</evidence>
<accession>A0A7J0A8M6</accession>
<reference evidence="2 3" key="1">
    <citation type="journal article" date="2020" name="Microbiome">
        <title>Single-cell genomics of uncultured bacteria reveals dietary fiber responders in the mouse gut microbiota.</title>
        <authorList>
            <person name="Chijiiwa R."/>
            <person name="Hosokawa M."/>
            <person name="Kogawa M."/>
            <person name="Nishikawa Y."/>
            <person name="Ide K."/>
            <person name="Sakanashi C."/>
            <person name="Takahashi K."/>
            <person name="Takeyama H."/>
        </authorList>
    </citation>
    <scope>NUCLEOTIDE SEQUENCE [LARGE SCALE GENOMIC DNA]</scope>
    <source>
        <strain evidence="2">IMSAGC_001</strain>
    </source>
</reference>
<dbReference type="Proteomes" id="UP000491181">
    <property type="component" value="Unassembled WGS sequence"/>
</dbReference>